<proteinExistence type="predicted"/>
<keyword evidence="2" id="KW-1185">Reference proteome</keyword>
<name>A0ACC2KIR8_PERAE</name>
<dbReference type="EMBL" id="CM056817">
    <property type="protein sequence ID" value="KAJ8620913.1"/>
    <property type="molecule type" value="Genomic_DNA"/>
</dbReference>
<accession>A0ACC2KIR8</accession>
<dbReference type="Proteomes" id="UP001234297">
    <property type="component" value="Chromosome 9"/>
</dbReference>
<organism evidence="1 2">
    <name type="scientific">Persea americana</name>
    <name type="common">Avocado</name>
    <dbReference type="NCBI Taxonomy" id="3435"/>
    <lineage>
        <taxon>Eukaryota</taxon>
        <taxon>Viridiplantae</taxon>
        <taxon>Streptophyta</taxon>
        <taxon>Embryophyta</taxon>
        <taxon>Tracheophyta</taxon>
        <taxon>Spermatophyta</taxon>
        <taxon>Magnoliopsida</taxon>
        <taxon>Magnoliidae</taxon>
        <taxon>Laurales</taxon>
        <taxon>Lauraceae</taxon>
        <taxon>Persea</taxon>
    </lineage>
</organism>
<reference evidence="1 2" key="1">
    <citation type="journal article" date="2022" name="Hortic Res">
        <title>A haplotype resolved chromosomal level avocado genome allows analysis of novel avocado genes.</title>
        <authorList>
            <person name="Nath O."/>
            <person name="Fletcher S.J."/>
            <person name="Hayward A."/>
            <person name="Shaw L.M."/>
            <person name="Masouleh A.K."/>
            <person name="Furtado A."/>
            <person name="Henry R.J."/>
            <person name="Mitter N."/>
        </authorList>
    </citation>
    <scope>NUCLEOTIDE SEQUENCE [LARGE SCALE GENOMIC DNA]</scope>
    <source>
        <strain evidence="2">cv. Hass</strain>
    </source>
</reference>
<sequence>MFDILAFPSAFSYNERGRQRSGNSGMHRPSNCFLSDILDASCFSIFWQNLFEWQYCSLFCASPFLLQQLRLNYFKVLWVRKLWGSLGSLLLLSLFIYLLVGFWPSLEVHAKVSTMQTPKARSGPSEVPQRTSPATPRTARQPKTAGSETDSTSSTYSSTKTSIDRSPKVLERRSPRSPVTEKKRPGRVTELESKLAQLDEELKKAKDQLSSSDSCKMRAQQEADEAKKQLLAMAMKLEDSQRQLMELSAAEESRLQELRKISQERDRAWESELEALQKQHAMDSATLASAMNEIQRLKLQLEKVAESESAHAKQAERAHAEIHSLRVEMTQTLSLVDNLKTELQDTKESETRAKAMFHETSLQLETAKTAVAMIRSDGLKAMELLSSATAELEESRTEVSSLEEIVSKLQNDLVNITSKTEDVNELPLSNGESDQLKLELGSLKMEIEQLRSALEAAETRCEEEQMQSTMQMQSAYELAEHKKYESNLREAELEAEVKQAKAEVEELKANLMDKETELQSISAENEGLNLEIKRRQLSQSESGLEIELAKAKAVVTDLKANLMDKETELQSISEENEMLKVEMENREVERGKGSAEVVAEFEVARAAEREALIKLGYVTEEADKSSRRAARVAEQLEAAQAANLEMEAELRRLRVQSDQWRKAAEAAAAIISTGTNNGKLLERTGSLDSEYHPISSKMLNSPYSEDMDDDESPKKKNNMLKKIGVLWKKGQK</sequence>
<protein>
    <submittedName>
        <fullName evidence="1">Uncharacterized protein</fullName>
    </submittedName>
</protein>
<evidence type="ECO:0000313" key="1">
    <source>
        <dbReference type="EMBL" id="KAJ8620913.1"/>
    </source>
</evidence>
<evidence type="ECO:0000313" key="2">
    <source>
        <dbReference type="Proteomes" id="UP001234297"/>
    </source>
</evidence>
<gene>
    <name evidence="1" type="ORF">MRB53_029442</name>
</gene>
<comment type="caution">
    <text evidence="1">The sequence shown here is derived from an EMBL/GenBank/DDBJ whole genome shotgun (WGS) entry which is preliminary data.</text>
</comment>